<keyword evidence="1" id="KW-0732">Signal</keyword>
<evidence type="ECO:0000313" key="3">
    <source>
        <dbReference type="Proteomes" id="UP000588068"/>
    </source>
</evidence>
<dbReference type="RefSeq" id="WP_184334616.1">
    <property type="nucleotide sequence ID" value="NZ_JACHHZ010000005.1"/>
</dbReference>
<reference evidence="2 3" key="1">
    <citation type="submission" date="2020-08" db="EMBL/GenBank/DDBJ databases">
        <title>Genomic Encyclopedia of Type Strains, Phase IV (KMG-IV): sequencing the most valuable type-strain genomes for metagenomic binning, comparative biology and taxonomic classification.</title>
        <authorList>
            <person name="Goeker M."/>
        </authorList>
    </citation>
    <scope>NUCLEOTIDE SEQUENCE [LARGE SCALE GENOMIC DNA]</scope>
    <source>
        <strain evidence="2 3">DSM 26723</strain>
    </source>
</reference>
<organism evidence="2 3">
    <name type="scientific">Povalibacter uvarum</name>
    <dbReference type="NCBI Taxonomy" id="732238"/>
    <lineage>
        <taxon>Bacteria</taxon>
        <taxon>Pseudomonadati</taxon>
        <taxon>Pseudomonadota</taxon>
        <taxon>Gammaproteobacteria</taxon>
        <taxon>Steroidobacterales</taxon>
        <taxon>Steroidobacteraceae</taxon>
        <taxon>Povalibacter</taxon>
    </lineage>
</organism>
<dbReference type="AlphaFoldDB" id="A0A841HT79"/>
<name>A0A841HT79_9GAMM</name>
<evidence type="ECO:0000256" key="1">
    <source>
        <dbReference type="SAM" id="SignalP"/>
    </source>
</evidence>
<proteinExistence type="predicted"/>
<keyword evidence="3" id="KW-1185">Reference proteome</keyword>
<accession>A0A841HT79</accession>
<dbReference type="EMBL" id="JACHHZ010000005">
    <property type="protein sequence ID" value="MBB6095218.1"/>
    <property type="molecule type" value="Genomic_DNA"/>
</dbReference>
<dbReference type="Proteomes" id="UP000588068">
    <property type="component" value="Unassembled WGS sequence"/>
</dbReference>
<sequence length="200" mass="20871">MNQATTVRSACLAIVVLSGVLGTGNAQTPGSATNATLKGAFSVQAEEECVHSSTFGPPPVLEALGPTVMENITIQGTLTLNGDGTGEFVGRSASITTIAIASPVQQSTLRCPVTYSMDRGGVVSLERTCTGTVTRGSLSVGAQVWTASAVRLEGRFHSVTGALQLADTALEIETITSFRGARTPRLCTRAWSAFRIERPR</sequence>
<comment type="caution">
    <text evidence="2">The sequence shown here is derived from an EMBL/GenBank/DDBJ whole genome shotgun (WGS) entry which is preliminary data.</text>
</comment>
<feature type="chain" id="PRO_5032778399" evidence="1">
    <location>
        <begin position="27"/>
        <end position="200"/>
    </location>
</feature>
<gene>
    <name evidence="2" type="ORF">HNQ60_004108</name>
</gene>
<evidence type="ECO:0000313" key="2">
    <source>
        <dbReference type="EMBL" id="MBB6095218.1"/>
    </source>
</evidence>
<feature type="signal peptide" evidence="1">
    <location>
        <begin position="1"/>
        <end position="26"/>
    </location>
</feature>
<protein>
    <submittedName>
        <fullName evidence="2">Uncharacterized protein</fullName>
    </submittedName>
</protein>